<evidence type="ECO:0000256" key="2">
    <source>
        <dbReference type="ARBA" id="ARBA00005988"/>
    </source>
</evidence>
<protein>
    <submittedName>
        <fullName evidence="7">Peptidase_M14 domain-containing protein</fullName>
    </submittedName>
</protein>
<evidence type="ECO:0000256" key="3">
    <source>
        <dbReference type="PROSITE-ProRule" id="PRU01379"/>
    </source>
</evidence>
<organism evidence="6 7">
    <name type="scientific">Strongyloides stercoralis</name>
    <name type="common">Threadworm</name>
    <dbReference type="NCBI Taxonomy" id="6248"/>
    <lineage>
        <taxon>Eukaryota</taxon>
        <taxon>Metazoa</taxon>
        <taxon>Ecdysozoa</taxon>
        <taxon>Nematoda</taxon>
        <taxon>Chromadorea</taxon>
        <taxon>Rhabditida</taxon>
        <taxon>Tylenchina</taxon>
        <taxon>Panagrolaimomorpha</taxon>
        <taxon>Strongyloidoidea</taxon>
        <taxon>Strongyloididae</taxon>
        <taxon>Strongyloides</taxon>
    </lineage>
</organism>
<dbReference type="Proteomes" id="UP000035681">
    <property type="component" value="Unplaced"/>
</dbReference>
<dbReference type="Gene3D" id="3.40.630.10">
    <property type="entry name" value="Zn peptidases"/>
    <property type="match status" value="1"/>
</dbReference>
<keyword evidence="4" id="KW-0812">Transmembrane</keyword>
<dbReference type="GO" id="GO:0005615">
    <property type="term" value="C:extracellular space"/>
    <property type="evidence" value="ECO:0007669"/>
    <property type="project" value="TreeGrafter"/>
</dbReference>
<dbReference type="GO" id="GO:0008270">
    <property type="term" value="F:zinc ion binding"/>
    <property type="evidence" value="ECO:0007669"/>
    <property type="project" value="InterPro"/>
</dbReference>
<keyword evidence="4" id="KW-0472">Membrane</keyword>
<evidence type="ECO:0000259" key="5">
    <source>
        <dbReference type="PROSITE" id="PS52035"/>
    </source>
</evidence>
<dbReference type="SUPFAM" id="SSF53187">
    <property type="entry name" value="Zn-dependent exopeptidases"/>
    <property type="match status" value="1"/>
</dbReference>
<evidence type="ECO:0000313" key="7">
    <source>
        <dbReference type="WBParaSite" id="TCONS_00017069.p1"/>
    </source>
</evidence>
<dbReference type="GO" id="GO:0004181">
    <property type="term" value="F:metallocarboxypeptidase activity"/>
    <property type="evidence" value="ECO:0007669"/>
    <property type="project" value="InterPro"/>
</dbReference>
<dbReference type="AlphaFoldDB" id="A0AAF5DT62"/>
<dbReference type="Pfam" id="PF00246">
    <property type="entry name" value="Peptidase_M14"/>
    <property type="match status" value="1"/>
</dbReference>
<accession>A0AAF5DT62</accession>
<keyword evidence="6" id="KW-1185">Reference proteome</keyword>
<evidence type="ECO:0000256" key="4">
    <source>
        <dbReference type="SAM" id="Phobius"/>
    </source>
</evidence>
<sequence length="908" mass="103611">LLQKGITFEPQFIGTFVSKIQICFFCFDLLRHSLEIIVVVLEAVVSNNADYDKESIHYYFCFGGCCSTGTEAEAWRFFWKKLEDVVLLVLNFRHRAFFLMGEIYLDRSFSGIRGIHLVIMLITIKNPGCCSTGTESKALKLRWSSTGSESEPCQLLSFGRISFSNNANYDKESRHYYRCFGGYYSTGTEFGVWKLLWEKLKVVALPEHNHNSGKYNKESGYNTKALLGRIGSCCFTRVKLGTRVFLGKTSGCCSTRAESGVWMLLWSELENPDFKQHASFFLLGGIHLEIMLITFKNPGMFFCFDLLRYNLDIIIVVLEAVVQLELSLKHRSFFVRDWKLMEAVVGRIGGCGFTGAESKTCKLFFGGNSFRINASYDNESRCVFLFLIYCVKNLVIITVVLEAVIQLELNFENGDFSGGNKLFWGELESVVLLEMNLDHGSSSVRIGGCCFNGSESGAKELFWCGLKLKLKRGIGGCCSTRAEPKTWNGSFFLLGGIHLVIMLITIESSNVGDVSLLQLNLKHGSSFVKDSFNNNANFDKKKPRYVFDLFCHATNRDIVICCSIETESKALRLFWRKMETVVQLELNLNQENFSEKRVVLERIRSCCSTRSEFGERKLLSEAGDCCSTRAEIGSMKVLLWEIGGYCSTRVESKSKLENMTLLELILKRVNFFLLGGIYLVVMLITIKNPCMFFLFDLLFYNLNIIIVVFEAQKSIELVSDTTCIVIKIMKLRRIKGYGYESYPYKWNKKYSICIRFPGISKECELELKSYTDYLVKNKIQGFVTLHSYEGFILYPWGYQKKLYTDDRENLYKLGEEMRNAIENISGADYDVGQSADILYRANGYSNDYARSLGIKYVFTIEIGSRKMYNFGFIIPKSYISKLAEEVFAEILVVSQKISKENIVESNIK</sequence>
<dbReference type="WBParaSite" id="TCONS_00017069.p1">
    <property type="protein sequence ID" value="TCONS_00017069.p1"/>
    <property type="gene ID" value="XLOC_011185"/>
</dbReference>
<dbReference type="PANTHER" id="PTHR11705:SF91">
    <property type="entry name" value="FI01817P-RELATED"/>
    <property type="match status" value="1"/>
</dbReference>
<name>A0AAF5DT62_STRER</name>
<dbReference type="SMART" id="SM00631">
    <property type="entry name" value="Zn_pept"/>
    <property type="match status" value="1"/>
</dbReference>
<proteinExistence type="inferred from homology"/>
<feature type="active site" description="Proton donor/acceptor" evidence="3">
    <location>
        <position position="861"/>
    </location>
</feature>
<evidence type="ECO:0000313" key="6">
    <source>
        <dbReference type="Proteomes" id="UP000035681"/>
    </source>
</evidence>
<feature type="transmembrane region" description="Helical" evidence="4">
    <location>
        <begin position="692"/>
        <end position="709"/>
    </location>
</feature>
<keyword evidence="4" id="KW-1133">Transmembrane helix</keyword>
<dbReference type="PANTHER" id="PTHR11705">
    <property type="entry name" value="PROTEASE FAMILY M14 CARBOXYPEPTIDASE A,B"/>
    <property type="match status" value="1"/>
</dbReference>
<dbReference type="PROSITE" id="PS52035">
    <property type="entry name" value="PEPTIDASE_M14"/>
    <property type="match status" value="1"/>
</dbReference>
<reference evidence="7" key="1">
    <citation type="submission" date="2024-02" db="UniProtKB">
        <authorList>
            <consortium name="WormBaseParasite"/>
        </authorList>
    </citation>
    <scope>IDENTIFICATION</scope>
</reference>
<feature type="domain" description="Peptidase M14" evidence="5">
    <location>
        <begin position="756"/>
        <end position="897"/>
    </location>
</feature>
<comment type="similarity">
    <text evidence="2 3">Belongs to the peptidase M14 family.</text>
</comment>
<feature type="transmembrane region" description="Helical" evidence="4">
    <location>
        <begin position="669"/>
        <end position="686"/>
    </location>
</feature>
<dbReference type="InterPro" id="IPR000834">
    <property type="entry name" value="Peptidase_M14"/>
</dbReference>
<dbReference type="GO" id="GO:0006508">
    <property type="term" value="P:proteolysis"/>
    <property type="evidence" value="ECO:0007669"/>
    <property type="project" value="InterPro"/>
</dbReference>
<comment type="cofactor">
    <cofactor evidence="1">
        <name>Zn(2+)</name>
        <dbReference type="ChEBI" id="CHEBI:29105"/>
    </cofactor>
</comment>
<evidence type="ECO:0000256" key="1">
    <source>
        <dbReference type="ARBA" id="ARBA00001947"/>
    </source>
</evidence>